<evidence type="ECO:0000256" key="1">
    <source>
        <dbReference type="SAM" id="Coils"/>
    </source>
</evidence>
<reference evidence="2" key="1">
    <citation type="submission" date="2018-05" db="EMBL/GenBank/DDBJ databases">
        <authorList>
            <person name="Lanie J.A."/>
            <person name="Ng W.-L."/>
            <person name="Kazmierczak K.M."/>
            <person name="Andrzejewski T.M."/>
            <person name="Davidsen T.M."/>
            <person name="Wayne K.J."/>
            <person name="Tettelin H."/>
            <person name="Glass J.I."/>
            <person name="Rusch D."/>
            <person name="Podicherti R."/>
            <person name="Tsui H.-C.T."/>
            <person name="Winkler M.E."/>
        </authorList>
    </citation>
    <scope>NUCLEOTIDE SEQUENCE</scope>
</reference>
<dbReference type="AlphaFoldDB" id="A0A383C960"/>
<dbReference type="EMBL" id="UINC01206514">
    <property type="protein sequence ID" value="SVE28175.1"/>
    <property type="molecule type" value="Genomic_DNA"/>
</dbReference>
<evidence type="ECO:0000313" key="2">
    <source>
        <dbReference type="EMBL" id="SVE28175.1"/>
    </source>
</evidence>
<sequence length="111" mass="12293">MDALITKMERMDGDIDTLREQNLDLRKMVSDPGALLQKAGYVRVSTPSTEDVWGDPLRGDRNEVIEKAAIMVDGIMVEPPVDNADWHSMGWDDIHAMAETAAVAEGRPVDQ</sequence>
<gene>
    <name evidence="2" type="ORF">METZ01_LOCUS481029</name>
</gene>
<feature type="coiled-coil region" evidence="1">
    <location>
        <begin position="1"/>
        <end position="28"/>
    </location>
</feature>
<organism evidence="2">
    <name type="scientific">marine metagenome</name>
    <dbReference type="NCBI Taxonomy" id="408172"/>
    <lineage>
        <taxon>unclassified sequences</taxon>
        <taxon>metagenomes</taxon>
        <taxon>ecological metagenomes</taxon>
    </lineage>
</organism>
<protein>
    <submittedName>
        <fullName evidence="2">Uncharacterized protein</fullName>
    </submittedName>
</protein>
<accession>A0A383C960</accession>
<proteinExistence type="predicted"/>
<keyword evidence="1" id="KW-0175">Coiled coil</keyword>
<name>A0A383C960_9ZZZZ</name>